<reference evidence="4 5" key="1">
    <citation type="submission" date="2023-10" db="EMBL/GenBank/DDBJ databases">
        <title>Sphingomonas sp. HF-S4 16S ribosomal RNA gene Genome sequencing and assembly.</title>
        <authorList>
            <person name="Lee H."/>
        </authorList>
    </citation>
    <scope>NUCLEOTIDE SEQUENCE [LARGE SCALE GENOMIC DNA]</scope>
    <source>
        <strain evidence="4 5">HF-S4</strain>
    </source>
</reference>
<keyword evidence="2" id="KW-0472">Membrane</keyword>
<gene>
    <name evidence="4" type="ORF">RZN05_13735</name>
</gene>
<dbReference type="InterPro" id="IPR026870">
    <property type="entry name" value="Zinc_ribbon_dom"/>
</dbReference>
<feature type="transmembrane region" description="Helical" evidence="2">
    <location>
        <begin position="63"/>
        <end position="81"/>
    </location>
</feature>
<feature type="compositionally biased region" description="Basic and acidic residues" evidence="1">
    <location>
        <begin position="101"/>
        <end position="119"/>
    </location>
</feature>
<dbReference type="EMBL" id="JAWJEJ010000001">
    <property type="protein sequence ID" value="MDV3458052.1"/>
    <property type="molecule type" value="Genomic_DNA"/>
</dbReference>
<sequence length="221" mass="22436">MAFCSQCGTALPDNARFCPKCGEAVTADAEPVPTPAPPAVVHATPGPLPERAAPPPRSGRGGLILPVLLVLALAVIGFALWSQRDGARPIAGDNASEAVEAPEKAGDAPASEEKTEQTAETRTSTTAASLDSAFNADPQGARARYPGPVTVSGTVATMVTPGSTPALSLEGRTKFNYIVANFPSGTREQLAGVAKGDRVALACRSVTAIAGTTMLQGCALE</sequence>
<dbReference type="Pfam" id="PF13240">
    <property type="entry name" value="Zn_Ribbon_1"/>
    <property type="match status" value="1"/>
</dbReference>
<comment type="caution">
    <text evidence="4">The sequence shown here is derived from an EMBL/GenBank/DDBJ whole genome shotgun (WGS) entry which is preliminary data.</text>
</comment>
<evidence type="ECO:0000256" key="1">
    <source>
        <dbReference type="SAM" id="MobiDB-lite"/>
    </source>
</evidence>
<feature type="domain" description="Zinc-ribbon" evidence="3">
    <location>
        <begin position="3"/>
        <end position="23"/>
    </location>
</feature>
<organism evidence="4 5">
    <name type="scientific">Sphingomonas agrestis</name>
    <dbReference type="NCBI Taxonomy" id="3080540"/>
    <lineage>
        <taxon>Bacteria</taxon>
        <taxon>Pseudomonadati</taxon>
        <taxon>Pseudomonadota</taxon>
        <taxon>Alphaproteobacteria</taxon>
        <taxon>Sphingomonadales</taxon>
        <taxon>Sphingomonadaceae</taxon>
        <taxon>Sphingomonas</taxon>
    </lineage>
</organism>
<feature type="region of interest" description="Disordered" evidence="1">
    <location>
        <begin position="93"/>
        <end position="144"/>
    </location>
</feature>
<feature type="compositionally biased region" description="Low complexity" evidence="1">
    <location>
        <begin position="120"/>
        <end position="129"/>
    </location>
</feature>
<name>A0ABU3YA67_9SPHN</name>
<keyword evidence="2" id="KW-1133">Transmembrane helix</keyword>
<evidence type="ECO:0000256" key="2">
    <source>
        <dbReference type="SAM" id="Phobius"/>
    </source>
</evidence>
<evidence type="ECO:0000313" key="5">
    <source>
        <dbReference type="Proteomes" id="UP001273531"/>
    </source>
</evidence>
<dbReference type="InterPro" id="IPR024422">
    <property type="entry name" value="Protein_unknown_function_OB"/>
</dbReference>
<feature type="region of interest" description="Disordered" evidence="1">
    <location>
        <begin position="31"/>
        <end position="56"/>
    </location>
</feature>
<protein>
    <submittedName>
        <fullName evidence="4">Zinc ribbon domain-containing protein</fullName>
    </submittedName>
</protein>
<evidence type="ECO:0000259" key="3">
    <source>
        <dbReference type="Pfam" id="PF13240"/>
    </source>
</evidence>
<feature type="compositionally biased region" description="Pro residues" evidence="1">
    <location>
        <begin position="46"/>
        <end position="56"/>
    </location>
</feature>
<evidence type="ECO:0000313" key="4">
    <source>
        <dbReference type="EMBL" id="MDV3458052.1"/>
    </source>
</evidence>
<proteinExistence type="predicted"/>
<dbReference type="RefSeq" id="WP_317227166.1">
    <property type="nucleotide sequence ID" value="NZ_JAWJEJ010000001.1"/>
</dbReference>
<dbReference type="Proteomes" id="UP001273531">
    <property type="component" value="Unassembled WGS sequence"/>
</dbReference>
<keyword evidence="5" id="KW-1185">Reference proteome</keyword>
<accession>A0ABU3YA67</accession>
<dbReference type="Pfam" id="PF12869">
    <property type="entry name" value="tRNA_anti-like"/>
    <property type="match status" value="1"/>
</dbReference>
<keyword evidence="2" id="KW-0812">Transmembrane</keyword>